<dbReference type="InterPro" id="IPR018964">
    <property type="entry name" value="Phage_phiJL001_Gp84_C"/>
</dbReference>
<name>A0ABQ5YT08_9BURK</name>
<keyword evidence="3" id="KW-1185">Reference proteome</keyword>
<accession>A0ABQ5YT08</accession>
<proteinExistence type="predicted"/>
<evidence type="ECO:0000259" key="1">
    <source>
        <dbReference type="Pfam" id="PF09356"/>
    </source>
</evidence>
<protein>
    <recommendedName>
        <fullName evidence="1">Bacteriophage phiJL001 Gp84 C-terminal domain-containing protein</fullName>
    </recommendedName>
</protein>
<dbReference type="NCBIfam" id="TIGR02218">
    <property type="entry name" value="phg_TIGR02218"/>
    <property type="match status" value="1"/>
</dbReference>
<dbReference type="InterPro" id="IPR011928">
    <property type="entry name" value="Phage_phiJL001_Gp84"/>
</dbReference>
<dbReference type="Pfam" id="PF09356">
    <property type="entry name" value="Phage_BR0599"/>
    <property type="match status" value="1"/>
</dbReference>
<dbReference type="Proteomes" id="UP001156664">
    <property type="component" value="Unassembled WGS sequence"/>
</dbReference>
<feature type="domain" description="Bacteriophage phiJL001 Gp84 C-terminal" evidence="1">
    <location>
        <begin position="200"/>
        <end position="275"/>
    </location>
</feature>
<comment type="caution">
    <text evidence="2">The sequence shown here is derived from an EMBL/GenBank/DDBJ whole genome shotgun (WGS) entry which is preliminary data.</text>
</comment>
<reference evidence="3" key="1">
    <citation type="journal article" date="2019" name="Int. J. Syst. Evol. Microbiol.">
        <title>The Global Catalogue of Microorganisms (GCM) 10K type strain sequencing project: providing services to taxonomists for standard genome sequencing and annotation.</title>
        <authorList>
            <consortium name="The Broad Institute Genomics Platform"/>
            <consortium name="The Broad Institute Genome Sequencing Center for Infectious Disease"/>
            <person name="Wu L."/>
            <person name="Ma J."/>
        </authorList>
    </citation>
    <scope>NUCLEOTIDE SEQUENCE [LARGE SCALE GENOMIC DNA]</scope>
    <source>
        <strain evidence="3">NBRC 105857</strain>
    </source>
</reference>
<dbReference type="Pfam" id="PF09931">
    <property type="entry name" value="Phage_phiJL001_Gp84_N"/>
    <property type="match status" value="1"/>
</dbReference>
<evidence type="ECO:0000313" key="2">
    <source>
        <dbReference type="EMBL" id="GLR26505.1"/>
    </source>
</evidence>
<dbReference type="RefSeq" id="WP_284281118.1">
    <property type="nucleotide sequence ID" value="NZ_BSOJ01000015.1"/>
</dbReference>
<gene>
    <name evidence="2" type="ORF">GCM10007875_15950</name>
</gene>
<dbReference type="EMBL" id="BSOJ01000015">
    <property type="protein sequence ID" value="GLR26505.1"/>
    <property type="molecule type" value="Genomic_DNA"/>
</dbReference>
<sequence length="281" mass="29786">MKTASDSLKALLASNEFLFADLYTITLINGSVLRYTNADGALVYGGNTFANQRIERTSIKSSIGVNVDTMTVTIRAGLGDLINSVSFPQFATQGGFDGALVQLDRAFMSSFGNTNAGVVNLFFGRVSEVQPSRTSIDLTVSSMTELLNISMPRNLVSPGCIHNLYDSGCGLDQESFALSRSVTAISSPTEFAISGSDADGLFDAGKIIVTSGLNDGVVRSVKTFSSSTLSLAQPLPFELAVGDTLKAYFGCDKSKATCSAKFNNIIHFRGFPFVPVPTASM</sequence>
<evidence type="ECO:0000313" key="3">
    <source>
        <dbReference type="Proteomes" id="UP001156664"/>
    </source>
</evidence>
<organism evidence="2 3">
    <name type="scientific">Limnobacter litoralis</name>
    <dbReference type="NCBI Taxonomy" id="481366"/>
    <lineage>
        <taxon>Bacteria</taxon>
        <taxon>Pseudomonadati</taxon>
        <taxon>Pseudomonadota</taxon>
        <taxon>Betaproteobacteria</taxon>
        <taxon>Burkholderiales</taxon>
        <taxon>Burkholderiaceae</taxon>
        <taxon>Limnobacter</taxon>
    </lineage>
</organism>